<sequence>IRPLSAFPEMQTTIKRLLAQLSEVIKTGVVETAISQ</sequence>
<name>X0T4J9_9ZZZZ</name>
<protein>
    <submittedName>
        <fullName evidence="1">Uncharacterized protein</fullName>
    </submittedName>
</protein>
<evidence type="ECO:0000313" key="1">
    <source>
        <dbReference type="EMBL" id="GAF88423.1"/>
    </source>
</evidence>
<organism evidence="1">
    <name type="scientific">marine sediment metagenome</name>
    <dbReference type="NCBI Taxonomy" id="412755"/>
    <lineage>
        <taxon>unclassified sequences</taxon>
        <taxon>metagenomes</taxon>
        <taxon>ecological metagenomes</taxon>
    </lineage>
</organism>
<accession>X0T4J9</accession>
<proteinExistence type="predicted"/>
<dbReference type="EMBL" id="BARS01019217">
    <property type="protein sequence ID" value="GAF88423.1"/>
    <property type="molecule type" value="Genomic_DNA"/>
</dbReference>
<gene>
    <name evidence="1" type="ORF">S01H1_31170</name>
</gene>
<comment type="caution">
    <text evidence="1">The sequence shown here is derived from an EMBL/GenBank/DDBJ whole genome shotgun (WGS) entry which is preliminary data.</text>
</comment>
<reference evidence="1" key="1">
    <citation type="journal article" date="2014" name="Front. Microbiol.">
        <title>High frequency of phylogenetically diverse reductive dehalogenase-homologous genes in deep subseafloor sedimentary metagenomes.</title>
        <authorList>
            <person name="Kawai M."/>
            <person name="Futagami T."/>
            <person name="Toyoda A."/>
            <person name="Takaki Y."/>
            <person name="Nishi S."/>
            <person name="Hori S."/>
            <person name="Arai W."/>
            <person name="Tsubouchi T."/>
            <person name="Morono Y."/>
            <person name="Uchiyama I."/>
            <person name="Ito T."/>
            <person name="Fujiyama A."/>
            <person name="Inagaki F."/>
            <person name="Takami H."/>
        </authorList>
    </citation>
    <scope>NUCLEOTIDE SEQUENCE</scope>
    <source>
        <strain evidence="1">Expedition CK06-06</strain>
    </source>
</reference>
<feature type="non-terminal residue" evidence="1">
    <location>
        <position position="1"/>
    </location>
</feature>
<dbReference type="AlphaFoldDB" id="X0T4J9"/>